<evidence type="ECO:0000313" key="2">
    <source>
        <dbReference type="Proteomes" id="UP001596406"/>
    </source>
</evidence>
<gene>
    <name evidence="1" type="ORF">ACFQHK_12780</name>
</gene>
<sequence length="68" mass="7045">MASEPCDGCGRRVRIAGGVGDILTTDSGPTGGMTLELSNGTEYFLCFDCLGALPEDPTPGDVHALDDR</sequence>
<keyword evidence="2" id="KW-1185">Reference proteome</keyword>
<dbReference type="AlphaFoldDB" id="A0ABD5UA24"/>
<protein>
    <recommendedName>
        <fullName evidence="3">Small CPxCG-related zinc finger protein</fullName>
    </recommendedName>
</protein>
<evidence type="ECO:0008006" key="3">
    <source>
        <dbReference type="Google" id="ProtNLM"/>
    </source>
</evidence>
<dbReference type="EMBL" id="JBHSXM010000001">
    <property type="protein sequence ID" value="MFC6837382.1"/>
    <property type="molecule type" value="Genomic_DNA"/>
</dbReference>
<dbReference type="Proteomes" id="UP001596406">
    <property type="component" value="Unassembled WGS sequence"/>
</dbReference>
<dbReference type="InterPro" id="IPR055983">
    <property type="entry name" value="DUF7561"/>
</dbReference>
<dbReference type="RefSeq" id="WP_304449047.1">
    <property type="nucleotide sequence ID" value="NZ_JARRAH010000001.1"/>
</dbReference>
<proteinExistence type="predicted"/>
<comment type="caution">
    <text evidence="1">The sequence shown here is derived from an EMBL/GenBank/DDBJ whole genome shotgun (WGS) entry which is preliminary data.</text>
</comment>
<reference evidence="1 2" key="1">
    <citation type="journal article" date="2019" name="Int. J. Syst. Evol. Microbiol.">
        <title>The Global Catalogue of Microorganisms (GCM) 10K type strain sequencing project: providing services to taxonomists for standard genome sequencing and annotation.</title>
        <authorList>
            <consortium name="The Broad Institute Genomics Platform"/>
            <consortium name="The Broad Institute Genome Sequencing Center for Infectious Disease"/>
            <person name="Wu L."/>
            <person name="Ma J."/>
        </authorList>
    </citation>
    <scope>NUCLEOTIDE SEQUENCE [LARGE SCALE GENOMIC DNA]</scope>
    <source>
        <strain evidence="1 2">PSRA2</strain>
    </source>
</reference>
<evidence type="ECO:0000313" key="1">
    <source>
        <dbReference type="EMBL" id="MFC6837382.1"/>
    </source>
</evidence>
<dbReference type="Pfam" id="PF24442">
    <property type="entry name" value="DUF7561"/>
    <property type="match status" value="1"/>
</dbReference>
<organism evidence="1 2">
    <name type="scientific">Halomarina ordinaria</name>
    <dbReference type="NCBI Taxonomy" id="3033939"/>
    <lineage>
        <taxon>Archaea</taxon>
        <taxon>Methanobacteriati</taxon>
        <taxon>Methanobacteriota</taxon>
        <taxon>Stenosarchaea group</taxon>
        <taxon>Halobacteria</taxon>
        <taxon>Halobacteriales</taxon>
        <taxon>Natronomonadaceae</taxon>
        <taxon>Halomarina</taxon>
    </lineage>
</organism>
<name>A0ABD5UA24_9EURY</name>
<accession>A0ABD5UA24</accession>